<protein>
    <submittedName>
        <fullName evidence="1">Uncharacterized protein</fullName>
    </submittedName>
</protein>
<evidence type="ECO:0000313" key="1">
    <source>
        <dbReference type="EMBL" id="KAK5973328.1"/>
    </source>
</evidence>
<reference evidence="1 2" key="1">
    <citation type="submission" date="2019-10" db="EMBL/GenBank/DDBJ databases">
        <title>Assembly and Annotation for the nematode Trichostrongylus colubriformis.</title>
        <authorList>
            <person name="Martin J."/>
        </authorList>
    </citation>
    <scope>NUCLEOTIDE SEQUENCE [LARGE SCALE GENOMIC DNA]</scope>
    <source>
        <strain evidence="1">G859</strain>
        <tissue evidence="1">Whole worm</tissue>
    </source>
</reference>
<accession>A0AAN8FZ37</accession>
<dbReference type="AlphaFoldDB" id="A0AAN8FZ37"/>
<keyword evidence="2" id="KW-1185">Reference proteome</keyword>
<sequence>NVLLPIRRKQEIVSCRARRADTENIYSFHVAQIKAESGLKLIVSWTISTEKGEPLSQNYIKDMKVIQLKKNEKGIYTDGVVVTKSMDGQIDLGKDTSCYSSVYIAKLCGSLCADFPRSGNYCHYRFPDKEKESPCCSKSEATKIQNIEQILK</sequence>
<comment type="caution">
    <text evidence="1">The sequence shown here is derived from an EMBL/GenBank/DDBJ whole genome shotgun (WGS) entry which is preliminary data.</text>
</comment>
<evidence type="ECO:0000313" key="2">
    <source>
        <dbReference type="Proteomes" id="UP001331761"/>
    </source>
</evidence>
<organism evidence="1 2">
    <name type="scientific">Trichostrongylus colubriformis</name>
    <name type="common">Black scour worm</name>
    <dbReference type="NCBI Taxonomy" id="6319"/>
    <lineage>
        <taxon>Eukaryota</taxon>
        <taxon>Metazoa</taxon>
        <taxon>Ecdysozoa</taxon>
        <taxon>Nematoda</taxon>
        <taxon>Chromadorea</taxon>
        <taxon>Rhabditida</taxon>
        <taxon>Rhabditina</taxon>
        <taxon>Rhabditomorpha</taxon>
        <taxon>Strongyloidea</taxon>
        <taxon>Trichostrongylidae</taxon>
        <taxon>Trichostrongylus</taxon>
    </lineage>
</organism>
<gene>
    <name evidence="1" type="ORF">GCK32_006720</name>
</gene>
<name>A0AAN8FZ37_TRICO</name>
<proteinExistence type="predicted"/>
<feature type="non-terminal residue" evidence="1">
    <location>
        <position position="1"/>
    </location>
</feature>
<dbReference type="Proteomes" id="UP001331761">
    <property type="component" value="Unassembled WGS sequence"/>
</dbReference>
<dbReference type="EMBL" id="WIXE01015624">
    <property type="protein sequence ID" value="KAK5973328.1"/>
    <property type="molecule type" value="Genomic_DNA"/>
</dbReference>